<dbReference type="HOGENOM" id="CLU_1326532_0_0_1"/>
<feature type="region of interest" description="Disordered" evidence="1">
    <location>
        <begin position="42"/>
        <end position="63"/>
    </location>
</feature>
<evidence type="ECO:0000313" key="2">
    <source>
        <dbReference type="EMBL" id="EHK26785.1"/>
    </source>
</evidence>
<reference evidence="2 3" key="1">
    <citation type="journal article" date="2011" name="Genome Biol.">
        <title>Comparative genome sequence analysis underscores mycoparasitism as the ancestral life style of Trichoderma.</title>
        <authorList>
            <person name="Kubicek C.P."/>
            <person name="Herrera-Estrella A."/>
            <person name="Seidl-Seiboth V."/>
            <person name="Martinez D.A."/>
            <person name="Druzhinina I.S."/>
            <person name="Thon M."/>
            <person name="Zeilinger S."/>
            <person name="Casas-Flores S."/>
            <person name="Horwitz B.A."/>
            <person name="Mukherjee P.K."/>
            <person name="Mukherjee M."/>
            <person name="Kredics L."/>
            <person name="Alcaraz L.D."/>
            <person name="Aerts A."/>
            <person name="Antal Z."/>
            <person name="Atanasova L."/>
            <person name="Cervantes-Badillo M.G."/>
            <person name="Challacombe J."/>
            <person name="Chertkov O."/>
            <person name="McCluskey K."/>
            <person name="Coulpier F."/>
            <person name="Deshpande N."/>
            <person name="von Doehren H."/>
            <person name="Ebbole D.J."/>
            <person name="Esquivel-Naranjo E.U."/>
            <person name="Fekete E."/>
            <person name="Flipphi M."/>
            <person name="Glaser F."/>
            <person name="Gomez-Rodriguez E.Y."/>
            <person name="Gruber S."/>
            <person name="Han C."/>
            <person name="Henrissat B."/>
            <person name="Hermosa R."/>
            <person name="Hernandez-Onate M."/>
            <person name="Karaffa L."/>
            <person name="Kosti I."/>
            <person name="Le Crom S."/>
            <person name="Lindquist E."/>
            <person name="Lucas S."/>
            <person name="Luebeck M."/>
            <person name="Luebeck P.S."/>
            <person name="Margeot A."/>
            <person name="Metz B."/>
            <person name="Misra M."/>
            <person name="Nevalainen H."/>
            <person name="Omann M."/>
            <person name="Packer N."/>
            <person name="Perrone G."/>
            <person name="Uresti-Rivera E.E."/>
            <person name="Salamov A."/>
            <person name="Schmoll M."/>
            <person name="Seiboth B."/>
            <person name="Shapiro H."/>
            <person name="Sukno S."/>
            <person name="Tamayo-Ramos J.A."/>
            <person name="Tisch D."/>
            <person name="Wiest A."/>
            <person name="Wilkinson H.H."/>
            <person name="Zhang M."/>
            <person name="Coutinho P.M."/>
            <person name="Kenerley C.M."/>
            <person name="Monte E."/>
            <person name="Baker S.E."/>
            <person name="Grigoriev I.V."/>
        </authorList>
    </citation>
    <scope>NUCLEOTIDE SEQUENCE [LARGE SCALE GENOMIC DNA]</scope>
    <source>
        <strain evidence="3">Gv29-8 / FGSC 10586</strain>
    </source>
</reference>
<dbReference type="RefSeq" id="XP_013961006.1">
    <property type="nucleotide sequence ID" value="XM_014105531.1"/>
</dbReference>
<evidence type="ECO:0000256" key="1">
    <source>
        <dbReference type="SAM" id="MobiDB-lite"/>
    </source>
</evidence>
<dbReference type="GeneID" id="25796377"/>
<gene>
    <name evidence="2" type="ORF">TRIVIDRAFT_62595</name>
</gene>
<name>G9MFN7_HYPVG</name>
<dbReference type="AlphaFoldDB" id="G9MFN7"/>
<dbReference type="EMBL" id="ABDF02000001">
    <property type="protein sequence ID" value="EHK26785.1"/>
    <property type="molecule type" value="Genomic_DNA"/>
</dbReference>
<dbReference type="Proteomes" id="UP000007115">
    <property type="component" value="Unassembled WGS sequence"/>
</dbReference>
<accession>G9MFN7</accession>
<keyword evidence="3" id="KW-1185">Reference proteome</keyword>
<organism evidence="2 3">
    <name type="scientific">Hypocrea virens (strain Gv29-8 / FGSC 10586)</name>
    <name type="common">Gliocladium virens</name>
    <name type="synonym">Trichoderma virens</name>
    <dbReference type="NCBI Taxonomy" id="413071"/>
    <lineage>
        <taxon>Eukaryota</taxon>
        <taxon>Fungi</taxon>
        <taxon>Dikarya</taxon>
        <taxon>Ascomycota</taxon>
        <taxon>Pezizomycotina</taxon>
        <taxon>Sordariomycetes</taxon>
        <taxon>Hypocreomycetidae</taxon>
        <taxon>Hypocreales</taxon>
        <taxon>Hypocreaceae</taxon>
        <taxon>Trichoderma</taxon>
    </lineage>
</organism>
<sequence length="207" mass="22990">MSKAACTVASTGDALLRNMIIRREEALQTWVTCLEDAGTTKMEQEWTSQDDHRRPGIVGSNRTQNMPHRELDKYCVRLMETLMLMRAKAAATSSLKNITESVNTSLTPSIQARPRKLGSDKRLSSIGPWVFAYAGNDCHLFFFSFQFSTQISLVSKFPPGLSAIATATYGRIYVVIVSGNDDGVTDSLTHRREDHIFFSVGTVPPQP</sequence>
<evidence type="ECO:0000313" key="3">
    <source>
        <dbReference type="Proteomes" id="UP000007115"/>
    </source>
</evidence>
<dbReference type="VEuPathDB" id="FungiDB:TRIVIDRAFT_62595"/>
<protein>
    <submittedName>
        <fullName evidence="2">Uncharacterized protein</fullName>
    </submittedName>
</protein>
<comment type="caution">
    <text evidence="2">The sequence shown here is derived from an EMBL/GenBank/DDBJ whole genome shotgun (WGS) entry which is preliminary data.</text>
</comment>
<proteinExistence type="predicted"/>
<dbReference type="InParanoid" id="G9MFN7"/>